<dbReference type="AlphaFoldDB" id="A0A2U9IU36"/>
<dbReference type="Proteomes" id="UP000247586">
    <property type="component" value="Chromosome"/>
</dbReference>
<dbReference type="Pfam" id="PF26552">
    <property type="entry name" value="DUF8181"/>
    <property type="match status" value="1"/>
</dbReference>
<dbReference type="RefSeq" id="WP_110369239.1">
    <property type="nucleotide sequence ID" value="NZ_CP029287.2"/>
</dbReference>
<reference evidence="1 2" key="1">
    <citation type="submission" date="2018-05" db="EMBL/GenBank/DDBJ databases">
        <title>Complete Genome Sequences of Extremely Thermoacidophilic, Metal-Mobilizing Type-Strain Members of the Archaeal Family Sulfolobaceae: Acidianus brierleyi DSM-1651T, Acidianus sulfidivorans DSM-18786T, Metallosphaera hakonensis DSM-7519T, and Metallosphaera prunae DSM-10039T.</title>
        <authorList>
            <person name="Counts J.A."/>
            <person name="Kelly R.M."/>
        </authorList>
    </citation>
    <scope>NUCLEOTIDE SEQUENCE [LARGE SCALE GENOMIC DNA]</scope>
    <source>
        <strain evidence="1 2">HO1-1</strain>
    </source>
</reference>
<dbReference type="STRING" id="1293036.GCA_001315825_00262"/>
<evidence type="ECO:0000313" key="2">
    <source>
        <dbReference type="Proteomes" id="UP000247586"/>
    </source>
</evidence>
<gene>
    <name evidence="1" type="ORF">DFR87_07385</name>
</gene>
<keyword evidence="2" id="KW-1185">Reference proteome</keyword>
<sequence length="110" mass="12258">MSEAKLGILTKAIVQFEEDVKNVKHDTADVAKALILKAQVLSSELEKIAESSFNEAQKSIESERDATITSLREKSNEDKEKLLAQIRQRAEKSLDIAIEEVLKALEGAYK</sequence>
<organism evidence="1 2">
    <name type="scientific">Metallosphaera hakonensis JCM 8857 = DSM 7519</name>
    <dbReference type="NCBI Taxonomy" id="1293036"/>
    <lineage>
        <taxon>Archaea</taxon>
        <taxon>Thermoproteota</taxon>
        <taxon>Thermoprotei</taxon>
        <taxon>Sulfolobales</taxon>
        <taxon>Sulfolobaceae</taxon>
        <taxon>Metallosphaera</taxon>
    </lineage>
</organism>
<evidence type="ECO:0000313" key="1">
    <source>
        <dbReference type="EMBL" id="AWR99538.1"/>
    </source>
</evidence>
<dbReference type="Gene3D" id="1.20.5.2950">
    <property type="match status" value="1"/>
</dbReference>
<dbReference type="KEGG" id="mhk:DFR87_07385"/>
<dbReference type="GeneID" id="36835153"/>
<dbReference type="InterPro" id="IPR058494">
    <property type="entry name" value="DUF8181"/>
</dbReference>
<dbReference type="OrthoDB" id="34370at2157"/>
<name>A0A2U9IU36_9CREN</name>
<reference evidence="2" key="2">
    <citation type="submission" date="2020-03" db="EMBL/GenBank/DDBJ databases">
        <title>Complete Genome Sequences of Extremely Thermoacidophilic, Metal-Mobilizing Type-Strain Members of the Archaeal Family Sulfolobaceae: Acidianus brierleyi DSM-1651T, Acidianus sulfidivorans DSM-18786T, Metallosphaera hakonensis DSM-7519T, and Metallosphaera prunae DSM-10039T.</title>
        <authorList>
            <person name="Counts J.A."/>
            <person name="Kelly R.M."/>
        </authorList>
    </citation>
    <scope>NUCLEOTIDE SEQUENCE [LARGE SCALE GENOMIC DNA]</scope>
    <source>
        <strain evidence="2">HO1-1</strain>
    </source>
</reference>
<dbReference type="EMBL" id="CP029287">
    <property type="protein sequence ID" value="AWR99538.1"/>
    <property type="molecule type" value="Genomic_DNA"/>
</dbReference>
<protein>
    <submittedName>
        <fullName evidence="1">Uncharacterized protein</fullName>
    </submittedName>
</protein>
<accession>A0A2U9IU36</accession>
<proteinExistence type="predicted"/>
<reference evidence="2" key="3">
    <citation type="submission" date="2020-03" db="EMBL/GenBank/DDBJ databases">
        <title>Sequencing and Assembly of Multiple Reported Metal-Biooxidizing Members of the Extremely Thermoacidophilic Archaeal Family Sulfolobaceae.</title>
        <authorList>
            <person name="Counts J.A."/>
            <person name="Kelly R.M."/>
        </authorList>
    </citation>
    <scope>NUCLEOTIDE SEQUENCE [LARGE SCALE GENOMIC DNA]</scope>
    <source>
        <strain evidence="2">HO1-1</strain>
    </source>
</reference>